<evidence type="ECO:0000256" key="3">
    <source>
        <dbReference type="ARBA" id="ARBA00022679"/>
    </source>
</evidence>
<dbReference type="InterPro" id="IPR029044">
    <property type="entry name" value="Nucleotide-diphossugar_trans"/>
</dbReference>
<protein>
    <submittedName>
        <fullName evidence="4">Glycosyltransferase Family 34 protein</fullName>
    </submittedName>
</protein>
<reference evidence="4 6" key="1">
    <citation type="submission" date="2018-06" db="EMBL/GenBank/DDBJ databases">
        <title>Comparative genomics reveals the genomic features of Rhizophagus irregularis, R. cerebriforme, R. diaphanum and Gigaspora rosea, and their symbiotic lifestyle signature.</title>
        <authorList>
            <person name="Morin E."/>
            <person name="San Clemente H."/>
            <person name="Chen E.C.H."/>
            <person name="De La Providencia I."/>
            <person name="Hainaut M."/>
            <person name="Kuo A."/>
            <person name="Kohler A."/>
            <person name="Murat C."/>
            <person name="Tang N."/>
            <person name="Roy S."/>
            <person name="Loubradou J."/>
            <person name="Henrissat B."/>
            <person name="Grigoriev I.V."/>
            <person name="Corradi N."/>
            <person name="Roux C."/>
            <person name="Martin F.M."/>
        </authorList>
    </citation>
    <scope>NUCLEOTIDE SEQUENCE [LARGE SCALE GENOMIC DNA]</scope>
    <source>
        <strain evidence="4 6">DAOM 227022</strain>
    </source>
</reference>
<keyword evidence="3 4" id="KW-0808">Transferase</keyword>
<dbReference type="Pfam" id="PF05637">
    <property type="entry name" value="Glyco_transf_34"/>
    <property type="match status" value="1"/>
</dbReference>
<dbReference type="PANTHER" id="PTHR31306">
    <property type="entry name" value="ALPHA-1,6-MANNOSYLTRANSFERASE MNN11-RELATED"/>
    <property type="match status" value="1"/>
</dbReference>
<evidence type="ECO:0000256" key="2">
    <source>
        <dbReference type="ARBA" id="ARBA00022676"/>
    </source>
</evidence>
<evidence type="ECO:0000313" key="6">
    <source>
        <dbReference type="Proteomes" id="UP000265703"/>
    </source>
</evidence>
<evidence type="ECO:0000256" key="1">
    <source>
        <dbReference type="ARBA" id="ARBA00005664"/>
    </source>
</evidence>
<organism evidence="4 6">
    <name type="scientific">Glomus cerebriforme</name>
    <dbReference type="NCBI Taxonomy" id="658196"/>
    <lineage>
        <taxon>Eukaryota</taxon>
        <taxon>Fungi</taxon>
        <taxon>Fungi incertae sedis</taxon>
        <taxon>Mucoromycota</taxon>
        <taxon>Glomeromycotina</taxon>
        <taxon>Glomeromycetes</taxon>
        <taxon>Glomerales</taxon>
        <taxon>Glomeraceae</taxon>
        <taxon>Glomus</taxon>
    </lineage>
</organism>
<dbReference type="PANTHER" id="PTHR31306:SF4">
    <property type="entry name" value="ALPHA-1,2-GALACTOSYLTRANSFERASE"/>
    <property type="match status" value="1"/>
</dbReference>
<name>A0A397SAL9_9GLOM</name>
<evidence type="ECO:0000313" key="5">
    <source>
        <dbReference type="EMBL" id="RIA87012.1"/>
    </source>
</evidence>
<dbReference type="OrthoDB" id="205108at2759"/>
<comment type="similarity">
    <text evidence="1">Belongs to the glycosyltransferase 34 family.</text>
</comment>
<gene>
    <name evidence="5" type="ORF">C1645_778304</name>
    <name evidence="4" type="ORF">C1645_789329</name>
</gene>
<dbReference type="AlphaFoldDB" id="A0A397SAL9"/>
<evidence type="ECO:0000313" key="4">
    <source>
        <dbReference type="EMBL" id="RIA81909.1"/>
    </source>
</evidence>
<dbReference type="STRING" id="658196.A0A397SAL9"/>
<proteinExistence type="inferred from homology"/>
<dbReference type="Gene3D" id="3.90.550.10">
    <property type="entry name" value="Spore Coat Polysaccharide Biosynthesis Protein SpsA, Chain A"/>
    <property type="match status" value="1"/>
</dbReference>
<dbReference type="EMBL" id="QKYT01000728">
    <property type="protein sequence ID" value="RIA81909.1"/>
    <property type="molecule type" value="Genomic_DNA"/>
</dbReference>
<dbReference type="GO" id="GO:0006487">
    <property type="term" value="P:protein N-linked glycosylation"/>
    <property type="evidence" value="ECO:0007669"/>
    <property type="project" value="TreeGrafter"/>
</dbReference>
<dbReference type="GO" id="GO:0016757">
    <property type="term" value="F:glycosyltransferase activity"/>
    <property type="evidence" value="ECO:0007669"/>
    <property type="project" value="UniProtKB-KW"/>
</dbReference>
<comment type="caution">
    <text evidence="4">The sequence shown here is derived from an EMBL/GenBank/DDBJ whole genome shotgun (WGS) entry which is preliminary data.</text>
</comment>
<sequence>MSIRNKMSYAEKYGYEFVIKGIKDRDRDASWANIPALLETMEEYPNSDWLWWIDSNIFISNPSISLSSNILRDVKFPEYANKEMIIGYDCHGLNAASFLIRNSLWSRKFLETVYNSKLFKDFEDEEIAMQVLIDFEAIEVGSKIIFVPLRTLNALPLNRNCSNDDKYKWHKDDFVVNFAGCEEVQNICEKRFNEITKHLNRNF</sequence>
<dbReference type="Proteomes" id="UP000265703">
    <property type="component" value="Unassembled WGS sequence"/>
</dbReference>
<keyword evidence="2" id="KW-0328">Glycosyltransferase</keyword>
<keyword evidence="6" id="KW-1185">Reference proteome</keyword>
<dbReference type="GO" id="GO:0000139">
    <property type="term" value="C:Golgi membrane"/>
    <property type="evidence" value="ECO:0007669"/>
    <property type="project" value="TreeGrafter"/>
</dbReference>
<dbReference type="InterPro" id="IPR008630">
    <property type="entry name" value="Glyco_trans_34"/>
</dbReference>
<dbReference type="EMBL" id="QKYT01000331">
    <property type="protein sequence ID" value="RIA87012.1"/>
    <property type="molecule type" value="Genomic_DNA"/>
</dbReference>
<accession>A0A397SAL9</accession>